<sequence length="364" mass="41057">MAAYTGSKPLGWDSWKDVKSDSYKLVGMRSPERPGMSDCAAILQLESPAAAPSAHKLPDAGLAYKTLRDKWMHEEPEIKAFLALRMQGNRSGNRLTSARRIVENLTNSEREFQDGQVLGMLRHKVASSVVDSLATWKILQLCPGDGEEPERRSEPRIYPVYNTNEKQILAARDILSNIAMETREGRTMAMMPPKKAADRKKWTKEHAGYKLREHVQAWLTKEGYDVKNWMVLEDIVTTPEQDSEGRPLIKLNIASTAWTWKVSAGSFDHTFAGISKKVNELYSEQHIGTPEFSVTKVELYKPGELTFPSLAEEELEKTIAKHDDGSLLTLRLITTLPQATSSDFDAKKCRDGNEDPVNKWLRLL</sequence>
<dbReference type="AlphaFoldDB" id="A0A2G5I1H7"/>
<proteinExistence type="predicted"/>
<name>A0A2G5I1H7_CERBT</name>
<evidence type="ECO:0000313" key="2">
    <source>
        <dbReference type="Proteomes" id="UP000230605"/>
    </source>
</evidence>
<dbReference type="EMBL" id="LKMD01000101">
    <property type="protein sequence ID" value="PIA98646.1"/>
    <property type="molecule type" value="Genomic_DNA"/>
</dbReference>
<protein>
    <submittedName>
        <fullName evidence="1">Uncharacterized protein</fullName>
    </submittedName>
</protein>
<accession>A0A2G5I1H7</accession>
<organism evidence="1 2">
    <name type="scientific">Cercospora beticola</name>
    <name type="common">Sugarbeet leaf spot fungus</name>
    <dbReference type="NCBI Taxonomy" id="122368"/>
    <lineage>
        <taxon>Eukaryota</taxon>
        <taxon>Fungi</taxon>
        <taxon>Dikarya</taxon>
        <taxon>Ascomycota</taxon>
        <taxon>Pezizomycotina</taxon>
        <taxon>Dothideomycetes</taxon>
        <taxon>Dothideomycetidae</taxon>
        <taxon>Mycosphaerellales</taxon>
        <taxon>Mycosphaerellaceae</taxon>
        <taxon>Cercospora</taxon>
    </lineage>
</organism>
<gene>
    <name evidence="1" type="ORF">CB0940_02654</name>
</gene>
<evidence type="ECO:0000313" key="1">
    <source>
        <dbReference type="EMBL" id="PIA98646.1"/>
    </source>
</evidence>
<reference evidence="1 2" key="1">
    <citation type="submission" date="2015-10" db="EMBL/GenBank/DDBJ databases">
        <title>The cercosporin biosynthetic gene cluster was horizontally transferred to several fungal lineages and shown to be expanded in Cercospora beticola based on microsynteny with recipient genomes.</title>
        <authorList>
            <person name="De Jonge R."/>
            <person name="Ebert M.K."/>
            <person name="Suttle J.C."/>
            <person name="Jurick Ii W.M."/>
            <person name="Secor G.A."/>
            <person name="Thomma B.P."/>
            <person name="Van De Peer Y."/>
            <person name="Bolton M.D."/>
        </authorList>
    </citation>
    <scope>NUCLEOTIDE SEQUENCE [LARGE SCALE GENOMIC DNA]</scope>
    <source>
        <strain evidence="1 2">09-40</strain>
    </source>
</reference>
<dbReference type="Proteomes" id="UP000230605">
    <property type="component" value="Chromosome 3"/>
</dbReference>
<comment type="caution">
    <text evidence="1">The sequence shown here is derived from an EMBL/GenBank/DDBJ whole genome shotgun (WGS) entry which is preliminary data.</text>
</comment>
<dbReference type="OrthoDB" id="10277624at2759"/>